<comment type="similarity">
    <text evidence="2">Belongs to the EamA transporter family.</text>
</comment>
<dbReference type="Gene3D" id="1.10.3730.20">
    <property type="match status" value="2"/>
</dbReference>
<dbReference type="Pfam" id="PF00892">
    <property type="entry name" value="EamA"/>
    <property type="match status" value="2"/>
</dbReference>
<evidence type="ECO:0000256" key="4">
    <source>
        <dbReference type="ARBA" id="ARBA00022692"/>
    </source>
</evidence>
<reference evidence="8" key="1">
    <citation type="submission" date="2019-11" db="EMBL/GenBank/DDBJ databases">
        <authorList>
            <person name="Feng L."/>
        </authorList>
    </citation>
    <scope>NUCLEOTIDE SEQUENCE</scope>
    <source>
        <strain evidence="8">AcaccaeLFYP115</strain>
    </source>
</reference>
<organism evidence="8">
    <name type="scientific">Anaerostipes caccae</name>
    <dbReference type="NCBI Taxonomy" id="105841"/>
    <lineage>
        <taxon>Bacteria</taxon>
        <taxon>Bacillati</taxon>
        <taxon>Bacillota</taxon>
        <taxon>Clostridia</taxon>
        <taxon>Lachnospirales</taxon>
        <taxon>Lachnospiraceae</taxon>
        <taxon>Anaerostipes</taxon>
    </lineage>
</organism>
<dbReference type="AlphaFoldDB" id="A0A6N2TYJ2"/>
<evidence type="ECO:0000256" key="6">
    <source>
        <dbReference type="ARBA" id="ARBA00023136"/>
    </source>
</evidence>
<protein>
    <submittedName>
        <fullName evidence="8">Putative amino-acid metabolite efflux pump</fullName>
    </submittedName>
</protein>
<dbReference type="GO" id="GO:0005886">
    <property type="term" value="C:plasma membrane"/>
    <property type="evidence" value="ECO:0007669"/>
    <property type="project" value="UniProtKB-SubCell"/>
</dbReference>
<proteinExistence type="inferred from homology"/>
<dbReference type="PANTHER" id="PTHR42920">
    <property type="entry name" value="OS03G0707200 PROTEIN-RELATED"/>
    <property type="match status" value="1"/>
</dbReference>
<comment type="subcellular location">
    <subcellularLocation>
        <location evidence="1">Cell membrane</location>
        <topology evidence="1">Multi-pass membrane protein</topology>
    </subcellularLocation>
</comment>
<keyword evidence="4" id="KW-0812">Transmembrane</keyword>
<accession>A0A6N2TYJ2</accession>
<keyword evidence="3" id="KW-1003">Cell membrane</keyword>
<evidence type="ECO:0000256" key="2">
    <source>
        <dbReference type="ARBA" id="ARBA00007362"/>
    </source>
</evidence>
<gene>
    <name evidence="8" type="primary">eamA_1</name>
    <name evidence="8" type="ORF">ACLFYP115_01666</name>
</gene>
<keyword evidence="5" id="KW-1133">Transmembrane helix</keyword>
<evidence type="ECO:0000256" key="5">
    <source>
        <dbReference type="ARBA" id="ARBA00022989"/>
    </source>
</evidence>
<dbReference type="InterPro" id="IPR000620">
    <property type="entry name" value="EamA_dom"/>
</dbReference>
<dbReference type="SUPFAM" id="SSF103481">
    <property type="entry name" value="Multidrug resistance efflux transporter EmrE"/>
    <property type="match status" value="2"/>
</dbReference>
<evidence type="ECO:0000259" key="7">
    <source>
        <dbReference type="Pfam" id="PF00892"/>
    </source>
</evidence>
<sequence>MKKAYLKYFTALLLFGSNGIVASYILLNSYEIVFLRTLIGSLFLIAVFLFSGRKPQGFHDKKHILYITISGIAMGISWMLLYEAYKTVGVSIATLAYYCGPVIVMAVSPIVFQEHMTLKKLSGFAAVIAGMYLVNINGLFKTHVSAGLIFGILSAAMYALMVIFNKKAKSITGLENSAFQLIISFLTVAVFRQTKQSLDASSVFHSLFPVLFLGIVNTGIGCYFYFSSIGRLPAGSVAVCGYLEPLSALIFSAFFLRERLSAVQLLGAVLILGGAVVSELSRKKRPS</sequence>
<evidence type="ECO:0000256" key="1">
    <source>
        <dbReference type="ARBA" id="ARBA00004651"/>
    </source>
</evidence>
<feature type="domain" description="EamA" evidence="7">
    <location>
        <begin position="146"/>
        <end position="277"/>
    </location>
</feature>
<dbReference type="InterPro" id="IPR051258">
    <property type="entry name" value="Diverse_Substrate_Transporter"/>
</dbReference>
<evidence type="ECO:0000256" key="3">
    <source>
        <dbReference type="ARBA" id="ARBA00022475"/>
    </source>
</evidence>
<dbReference type="InterPro" id="IPR037185">
    <property type="entry name" value="EmrE-like"/>
</dbReference>
<dbReference type="RefSeq" id="WP_006567332.1">
    <property type="nucleotide sequence ID" value="NZ_BAABZP010000001.1"/>
</dbReference>
<name>A0A6N2TYJ2_9FIRM</name>
<evidence type="ECO:0000313" key="8">
    <source>
        <dbReference type="EMBL" id="VYT10598.1"/>
    </source>
</evidence>
<dbReference type="EMBL" id="CACRSQ010000003">
    <property type="protein sequence ID" value="VYT10598.1"/>
    <property type="molecule type" value="Genomic_DNA"/>
</dbReference>
<feature type="domain" description="EamA" evidence="7">
    <location>
        <begin position="4"/>
        <end position="135"/>
    </location>
</feature>
<dbReference type="PANTHER" id="PTHR42920:SF5">
    <property type="entry name" value="EAMA DOMAIN-CONTAINING PROTEIN"/>
    <property type="match status" value="1"/>
</dbReference>
<keyword evidence="6" id="KW-0472">Membrane</keyword>